<keyword evidence="1" id="KW-1133">Transmembrane helix</keyword>
<gene>
    <name evidence="2" type="ORF">GCM10007100_10920</name>
</gene>
<dbReference type="SUPFAM" id="SSF52317">
    <property type="entry name" value="Class I glutamine amidotransferase-like"/>
    <property type="match status" value="1"/>
</dbReference>
<dbReference type="InterPro" id="IPR029062">
    <property type="entry name" value="Class_I_gatase-like"/>
</dbReference>
<reference evidence="2" key="2">
    <citation type="submission" date="2020-09" db="EMBL/GenBank/DDBJ databases">
        <authorList>
            <person name="Sun Q."/>
            <person name="Kim S."/>
        </authorList>
    </citation>
    <scope>NUCLEOTIDE SEQUENCE</scope>
    <source>
        <strain evidence="2">KCTC 12988</strain>
    </source>
</reference>
<dbReference type="PANTHER" id="PTHR37947">
    <property type="entry name" value="BLL2462 PROTEIN"/>
    <property type="match status" value="1"/>
</dbReference>
<protein>
    <recommendedName>
        <fullName evidence="4">VWFA domain-containing protein</fullName>
    </recommendedName>
</protein>
<organism evidence="2 3">
    <name type="scientific">Roseibacillus persicicus</name>
    <dbReference type="NCBI Taxonomy" id="454148"/>
    <lineage>
        <taxon>Bacteria</taxon>
        <taxon>Pseudomonadati</taxon>
        <taxon>Verrucomicrobiota</taxon>
        <taxon>Verrucomicrobiia</taxon>
        <taxon>Verrucomicrobiales</taxon>
        <taxon>Verrucomicrobiaceae</taxon>
        <taxon>Roseibacillus</taxon>
    </lineage>
</organism>
<comment type="caution">
    <text evidence="2">The sequence shown here is derived from an EMBL/GenBank/DDBJ whole genome shotgun (WGS) entry which is preliminary data.</text>
</comment>
<evidence type="ECO:0000256" key="1">
    <source>
        <dbReference type="SAM" id="Phobius"/>
    </source>
</evidence>
<evidence type="ECO:0000313" key="2">
    <source>
        <dbReference type="EMBL" id="GHC47019.1"/>
    </source>
</evidence>
<evidence type="ECO:0008006" key="4">
    <source>
        <dbReference type="Google" id="ProtNLM"/>
    </source>
</evidence>
<dbReference type="InterPro" id="IPR036465">
    <property type="entry name" value="vWFA_dom_sf"/>
</dbReference>
<reference evidence="2" key="1">
    <citation type="journal article" date="2014" name="Int. J. Syst. Evol. Microbiol.">
        <title>Complete genome sequence of Corynebacterium casei LMG S-19264T (=DSM 44701T), isolated from a smear-ripened cheese.</title>
        <authorList>
            <consortium name="US DOE Joint Genome Institute (JGI-PGF)"/>
            <person name="Walter F."/>
            <person name="Albersmeier A."/>
            <person name="Kalinowski J."/>
            <person name="Ruckert C."/>
        </authorList>
    </citation>
    <scope>NUCLEOTIDE SEQUENCE</scope>
    <source>
        <strain evidence="2">KCTC 12988</strain>
    </source>
</reference>
<dbReference type="Gene3D" id="3.40.50.410">
    <property type="entry name" value="von Willebrand factor, type A domain"/>
    <property type="match status" value="1"/>
</dbReference>
<keyword evidence="1" id="KW-0812">Transmembrane</keyword>
<dbReference type="SUPFAM" id="SSF53300">
    <property type="entry name" value="vWA-like"/>
    <property type="match status" value="1"/>
</dbReference>
<keyword evidence="1" id="KW-0472">Membrane</keyword>
<evidence type="ECO:0000313" key="3">
    <source>
        <dbReference type="Proteomes" id="UP000644507"/>
    </source>
</evidence>
<dbReference type="RefSeq" id="WP_189568080.1">
    <property type="nucleotide sequence ID" value="NZ_BMXI01000003.1"/>
</dbReference>
<feature type="transmembrane region" description="Helical" evidence="1">
    <location>
        <begin position="65"/>
        <end position="82"/>
    </location>
</feature>
<dbReference type="Gene3D" id="3.40.50.880">
    <property type="match status" value="1"/>
</dbReference>
<name>A0A918TI98_9BACT</name>
<sequence length="798" mass="88499">MKVILRFVLVFCLVWAVLAGLAQFVRLAPDWPIWTVAVGVSLSVEAILGLYRYERSAVAPGRSRTLISLRFAALAVLVWILVEPTWVRTVTRDREQEIVVVLDDSASMDLQDEGEELTRGEIAEKVLADSGLMEKLEENFRVRQVRAARSVLAHNAKREDGWKQATDLAAALGSVLEQVPPDELGGVVLLSDGRHNRPAQVEETARRFGILDAPIGSVAIGRAEPPKDAAVLRVSAPEAIHLGDRMRVSAGLKFDGYSGQKAKVLLTRAGELLEEREISVPQKNHREEVRFVLTPEAGGVGDFRIEIAPLEGERFSDNNGWDFETSITDARTNVLLIDRHPRWEFRYLRNLFYGRDKSVHLQWLLLNPDRIEGEEPEKVPASAARPFGEAQATSLPVNEEEWRKFDVIILGDLSAADLDGETWAIINRCVSERAAMLVLVAGPESMPHALSPEARQLVPVEMEWGNATYYGTRSQPFRIGLGSSGVGHPVVKQSQGAVDDGAMWRSFPEMRWRHSVRSLKEGAEVLLVAEEGDTARQASAEGLRDALRDLANRRQKEAESALLVTRQTGRGKVALLLTDRTWRLREGSGDVYHHRFWGNLVRWGAGPILRSGSPQVRLGTDQLTYTPDDPVRLQARLREKDLAPVWDESLRAEVLRGGSVVATVDLSPFKDSNGLHEGVSGPFSQPGLYQVRLRGSELARLSPEEQITTGFRVVGSRGPIELADTTLNLPLLQTLADLSGGEVVSSTEIDSLASLFRRDEGEREEVRETSLWSQWPVLLLLFAILSAEWILRRGAGLP</sequence>
<feature type="transmembrane region" description="Helical" evidence="1">
    <location>
        <begin position="32"/>
        <end position="53"/>
    </location>
</feature>
<proteinExistence type="predicted"/>
<dbReference type="PANTHER" id="PTHR37947:SF1">
    <property type="entry name" value="BLL2462 PROTEIN"/>
    <property type="match status" value="1"/>
</dbReference>
<dbReference type="EMBL" id="BMXI01000003">
    <property type="protein sequence ID" value="GHC47019.1"/>
    <property type="molecule type" value="Genomic_DNA"/>
</dbReference>
<keyword evidence="3" id="KW-1185">Reference proteome</keyword>
<dbReference type="AlphaFoldDB" id="A0A918TI98"/>
<accession>A0A918TI98</accession>
<dbReference type="Proteomes" id="UP000644507">
    <property type="component" value="Unassembled WGS sequence"/>
</dbReference>